<comment type="caution">
    <text evidence="2">The sequence shown here is derived from an EMBL/GenBank/DDBJ whole genome shotgun (WGS) entry which is preliminary data.</text>
</comment>
<protein>
    <submittedName>
        <fullName evidence="2">Uncharacterized protein</fullName>
    </submittedName>
</protein>
<dbReference type="GeneID" id="54322713"/>
<dbReference type="RefSeq" id="XP_033430494.1">
    <property type="nucleotide sequence ID" value="XM_033564737.1"/>
</dbReference>
<evidence type="ECO:0000256" key="1">
    <source>
        <dbReference type="SAM" id="MobiDB-lite"/>
    </source>
</evidence>
<dbReference type="VEuPathDB" id="FungiDB:EYZ11_010762"/>
<dbReference type="AlphaFoldDB" id="A0A5M9N1U9"/>
<dbReference type="OrthoDB" id="5233426at2759"/>
<name>A0A5M9N1U9_9EURO</name>
<organism evidence="2 3">
    <name type="scientific">Aspergillus tanneri</name>
    <dbReference type="NCBI Taxonomy" id="1220188"/>
    <lineage>
        <taxon>Eukaryota</taxon>
        <taxon>Fungi</taxon>
        <taxon>Dikarya</taxon>
        <taxon>Ascomycota</taxon>
        <taxon>Pezizomycotina</taxon>
        <taxon>Eurotiomycetes</taxon>
        <taxon>Eurotiomycetidae</taxon>
        <taxon>Eurotiales</taxon>
        <taxon>Aspergillaceae</taxon>
        <taxon>Aspergillus</taxon>
        <taxon>Aspergillus subgen. Circumdati</taxon>
    </lineage>
</organism>
<feature type="compositionally biased region" description="Basic residues" evidence="1">
    <location>
        <begin position="186"/>
        <end position="197"/>
    </location>
</feature>
<sequence>MQRSQLSCEDFNNPEVAGAVNPHPDYGYFHGPILNPNPVWRPHHDPRTPVTTADNEDAPIPGSKLSSINSMVCDIAVNGNQISTATSGTPIPVPKTACYIKEPGEGPMHGIIQDYCNFLKQLAQEDNDFAEQFGTEFHCPVYDTGSRVGSLVPRQVVLLNPLPYSKHMQRKTPPSPSDNPTASPAPKRKRAAPKKGPKAVGSRKQPARGKKSAAKLVPTTA</sequence>
<accession>A0A5M9N1U9</accession>
<gene>
    <name evidence="2" type="ORF">ATNIH1004_000011</name>
</gene>
<dbReference type="EMBL" id="QUQM01000002">
    <property type="protein sequence ID" value="KAA8651133.1"/>
    <property type="molecule type" value="Genomic_DNA"/>
</dbReference>
<dbReference type="Proteomes" id="UP000324241">
    <property type="component" value="Unassembled WGS sequence"/>
</dbReference>
<feature type="region of interest" description="Disordered" evidence="1">
    <location>
        <begin position="41"/>
        <end position="61"/>
    </location>
</feature>
<evidence type="ECO:0000313" key="2">
    <source>
        <dbReference type="EMBL" id="KAA8651133.1"/>
    </source>
</evidence>
<proteinExistence type="predicted"/>
<reference evidence="2 3" key="1">
    <citation type="submission" date="2019-08" db="EMBL/GenBank/DDBJ databases">
        <title>The genome sequence of a newly discovered highly antifungal drug resistant Aspergillus species, Aspergillus tanneri NIH 1004.</title>
        <authorList>
            <person name="Mounaud S."/>
            <person name="Singh I."/>
            <person name="Joardar V."/>
            <person name="Pakala S."/>
            <person name="Pakala S."/>
            <person name="Venepally P."/>
            <person name="Chung J.K."/>
            <person name="Losada L."/>
            <person name="Nierman W.C."/>
        </authorList>
    </citation>
    <scope>NUCLEOTIDE SEQUENCE [LARGE SCALE GENOMIC DNA]</scope>
    <source>
        <strain evidence="2 3">NIH1004</strain>
    </source>
</reference>
<feature type="region of interest" description="Disordered" evidence="1">
    <location>
        <begin position="164"/>
        <end position="221"/>
    </location>
</feature>
<evidence type="ECO:0000313" key="3">
    <source>
        <dbReference type="Proteomes" id="UP000324241"/>
    </source>
</evidence>